<gene>
    <name evidence="1" type="ORF">EKO24_020960</name>
</gene>
<comment type="caution">
    <text evidence="1">The sequence shown here is derived from an EMBL/GenBank/DDBJ whole genome shotgun (WGS) entry which is preliminary data.</text>
</comment>
<dbReference type="Proteomes" id="UP000733744">
    <property type="component" value="Unassembled WGS sequence"/>
</dbReference>
<keyword evidence="2" id="KW-1185">Reference proteome</keyword>
<evidence type="ECO:0000313" key="1">
    <source>
        <dbReference type="EMBL" id="TRW89536.1"/>
    </source>
</evidence>
<dbReference type="RefSeq" id="WP_127028690.1">
    <property type="nucleotide sequence ID" value="NZ_RYFG02000121.1"/>
</dbReference>
<dbReference type="EMBL" id="RYFG02000121">
    <property type="protein sequence ID" value="TRW89536.1"/>
    <property type="molecule type" value="Genomic_DNA"/>
</dbReference>
<name>A0ABY3C4S1_9GAMM</name>
<evidence type="ECO:0008006" key="3">
    <source>
        <dbReference type="Google" id="ProtNLM"/>
    </source>
</evidence>
<organism evidence="1 2">
    <name type="scientific">Candidatus Methylobacter oryzae</name>
    <dbReference type="NCBI Taxonomy" id="2497749"/>
    <lineage>
        <taxon>Bacteria</taxon>
        <taxon>Pseudomonadati</taxon>
        <taxon>Pseudomonadota</taxon>
        <taxon>Gammaproteobacteria</taxon>
        <taxon>Methylococcales</taxon>
        <taxon>Methylococcaceae</taxon>
        <taxon>Methylobacter</taxon>
    </lineage>
</organism>
<sequence>MFNFKELKLDRRENSDNSNSFVGIRRSNDELEFRLPKGFENFPDNDFDATKRLFFRMYRTFKKFEKDNLLLSLDEKPAGKDNIETKANAYLFKDKEDNEVLLYSKISVIENLLDAYQDLALDLIQRRIGLDEKIDYSKIDQYLHNAIYLPNDVIYLDEMHLPRQTLHYDSATLVDLFCFILYELESELEQDSDERVRDLANRLKEQHLSHDQSLFNEETFETTITILKDILDDIDKITAYKDEDYWQLYDAIESFLYGELDMQNTHDNGIFWGISNFYQIWEDMCHSYAFANFDITYADTNIVFEGKRVANDTSTGFSIFKRQGFENPFFLQFRDQKRWIRPDLVHSVLGNNDITIIFNNIIDIIVIKDHGLTLDFEVKLVDKQKESIYTYFCSRLRKNLGGARATAKNIFYHYRKPELEKQKNAIEERYRRLYEPLEKYNQLHIFLDWKYRDIEYFLSSRKRVERDITKQLCYELALHQYIPNSIIQSQFIIPYFYNGSDEDIGEFVDDEVLYRRIRDNGIRVFQANFSKIQEVYLNHD</sequence>
<evidence type="ECO:0000313" key="2">
    <source>
        <dbReference type="Proteomes" id="UP000733744"/>
    </source>
</evidence>
<proteinExistence type="predicted"/>
<protein>
    <recommendedName>
        <fullName evidence="3">DUF2357 domain-containing protein</fullName>
    </recommendedName>
</protein>
<reference evidence="1 2" key="1">
    <citation type="journal article" date="2019" name="Antonie Van Leeuwenhoek">
        <title>Description of 'Ca. Methylobacter oryzae' KRF1, a novel species from the environmentally important Methylobacter clade 2.</title>
        <authorList>
            <person name="Khatri K."/>
            <person name="Mohite J.A."/>
            <person name="Pandit P.S."/>
            <person name="Bahulikar R."/>
            <person name="Rahalkar M.C."/>
        </authorList>
    </citation>
    <scope>NUCLEOTIDE SEQUENCE [LARGE SCALE GENOMIC DNA]</scope>
    <source>
        <strain evidence="1 2">KRF1</strain>
    </source>
</reference>
<accession>A0ABY3C4S1</accession>